<feature type="modified residue" description="4-aspartylphosphate" evidence="6">
    <location>
        <position position="96"/>
    </location>
</feature>
<reference evidence="12 13" key="1">
    <citation type="submission" date="2018-12" db="EMBL/GenBank/DDBJ databases">
        <title>Lysinibacillus antri sp. nov., isolated from a cave soil.</title>
        <authorList>
            <person name="Narsing Rao M.P."/>
            <person name="Zhang H."/>
            <person name="Dong Z.-Y."/>
            <person name="Niu X.-K."/>
            <person name="Zhang K."/>
            <person name="Fang B.-Z."/>
            <person name="Kang Y.-Q."/>
            <person name="Xiao M."/>
            <person name="Li W.-J."/>
        </authorList>
    </citation>
    <scope>NUCLEOTIDE SEQUENCE [LARGE SCALE GENOMIC DNA]</scope>
    <source>
        <strain evidence="12 13">SYSU K30002</strain>
    </source>
</reference>
<evidence type="ECO:0000259" key="9">
    <source>
        <dbReference type="PROSITE" id="PS50110"/>
    </source>
</evidence>
<keyword evidence="3" id="KW-0805">Transcription regulation</keyword>
<keyword evidence="7" id="KW-1133">Transmembrane helix</keyword>
<comment type="subcellular location">
    <subcellularLocation>
        <location evidence="1">Cytoplasm</location>
    </subcellularLocation>
</comment>
<dbReference type="EMBL" id="RYYR01000018">
    <property type="protein sequence ID" value="RUL50906.1"/>
    <property type="molecule type" value="Genomic_DNA"/>
</dbReference>
<accession>A0A3S0RIB8</accession>
<dbReference type="CDD" id="cd01949">
    <property type="entry name" value="GGDEF"/>
    <property type="match status" value="1"/>
</dbReference>
<feature type="domain" description="HTH luxR-type" evidence="8">
    <location>
        <begin position="657"/>
        <end position="722"/>
    </location>
</feature>
<dbReference type="Proteomes" id="UP000287910">
    <property type="component" value="Unassembled WGS sequence"/>
</dbReference>
<dbReference type="GO" id="GO:0006355">
    <property type="term" value="P:regulation of DNA-templated transcription"/>
    <property type="evidence" value="ECO:0007669"/>
    <property type="project" value="InterPro"/>
</dbReference>
<comment type="caution">
    <text evidence="12">The sequence shown here is derived from an EMBL/GenBank/DDBJ whole genome shotgun (WGS) entry which is preliminary data.</text>
</comment>
<keyword evidence="7" id="KW-0812">Transmembrane</keyword>
<dbReference type="InterPro" id="IPR000792">
    <property type="entry name" value="Tscrpt_reg_LuxR_C"/>
</dbReference>
<dbReference type="Pfam" id="PF00072">
    <property type="entry name" value="Response_reg"/>
    <property type="match status" value="1"/>
</dbReference>
<evidence type="ECO:0000256" key="3">
    <source>
        <dbReference type="ARBA" id="ARBA00023015"/>
    </source>
</evidence>
<dbReference type="InterPro" id="IPR029787">
    <property type="entry name" value="Nucleotide_cyclase"/>
</dbReference>
<feature type="domain" description="EAL" evidence="10">
    <location>
        <begin position="362"/>
        <end position="617"/>
    </location>
</feature>
<dbReference type="CDD" id="cd01948">
    <property type="entry name" value="EAL"/>
    <property type="match status" value="1"/>
</dbReference>
<keyword evidence="5" id="KW-0804">Transcription</keyword>
<keyword evidence="6" id="KW-0597">Phosphoprotein</keyword>
<dbReference type="Pfam" id="PF00196">
    <property type="entry name" value="GerE"/>
    <property type="match status" value="1"/>
</dbReference>
<evidence type="ECO:0000313" key="13">
    <source>
        <dbReference type="Proteomes" id="UP000287910"/>
    </source>
</evidence>
<dbReference type="SMART" id="SM00421">
    <property type="entry name" value="HTH_LUXR"/>
    <property type="match status" value="1"/>
</dbReference>
<dbReference type="Gene3D" id="3.30.70.270">
    <property type="match status" value="1"/>
</dbReference>
<dbReference type="InterPro" id="IPR016032">
    <property type="entry name" value="Sig_transdc_resp-reg_C-effctor"/>
</dbReference>
<dbReference type="SUPFAM" id="SSF55073">
    <property type="entry name" value="Nucleotide cyclase"/>
    <property type="match status" value="1"/>
</dbReference>
<evidence type="ECO:0000259" key="8">
    <source>
        <dbReference type="PROSITE" id="PS50043"/>
    </source>
</evidence>
<dbReference type="SUPFAM" id="SSF46894">
    <property type="entry name" value="C-terminal effector domain of the bipartite response regulators"/>
    <property type="match status" value="1"/>
</dbReference>
<dbReference type="GO" id="GO:0003677">
    <property type="term" value="F:DNA binding"/>
    <property type="evidence" value="ECO:0007669"/>
    <property type="project" value="UniProtKB-KW"/>
</dbReference>
<dbReference type="PROSITE" id="PS00622">
    <property type="entry name" value="HTH_LUXR_1"/>
    <property type="match status" value="1"/>
</dbReference>
<dbReference type="AlphaFoldDB" id="A0A3S0RIB8"/>
<dbReference type="InterPro" id="IPR052155">
    <property type="entry name" value="Biofilm_reg_signaling"/>
</dbReference>
<dbReference type="CDD" id="cd06170">
    <property type="entry name" value="LuxR_C_like"/>
    <property type="match status" value="1"/>
</dbReference>
<dbReference type="InterPro" id="IPR036388">
    <property type="entry name" value="WH-like_DNA-bd_sf"/>
</dbReference>
<evidence type="ECO:0000256" key="1">
    <source>
        <dbReference type="ARBA" id="ARBA00004496"/>
    </source>
</evidence>
<dbReference type="PROSITE" id="PS50887">
    <property type="entry name" value="GGDEF"/>
    <property type="match status" value="1"/>
</dbReference>
<dbReference type="InterPro" id="IPR011006">
    <property type="entry name" value="CheY-like_superfamily"/>
</dbReference>
<keyword evidence="2" id="KW-0902">Two-component regulatory system</keyword>
<gene>
    <name evidence="12" type="ORF">EK386_13235</name>
</gene>
<dbReference type="PANTHER" id="PTHR44757:SF2">
    <property type="entry name" value="BIOFILM ARCHITECTURE MAINTENANCE PROTEIN MBAA"/>
    <property type="match status" value="1"/>
</dbReference>
<dbReference type="PRINTS" id="PR00038">
    <property type="entry name" value="HTHLUXR"/>
</dbReference>
<organism evidence="12 13">
    <name type="scientific">Lysinibacillus antri</name>
    <dbReference type="NCBI Taxonomy" id="2498145"/>
    <lineage>
        <taxon>Bacteria</taxon>
        <taxon>Bacillati</taxon>
        <taxon>Bacillota</taxon>
        <taxon>Bacilli</taxon>
        <taxon>Bacillales</taxon>
        <taxon>Bacillaceae</taxon>
        <taxon>Lysinibacillus</taxon>
    </lineage>
</organism>
<evidence type="ECO:0000256" key="5">
    <source>
        <dbReference type="ARBA" id="ARBA00023163"/>
    </source>
</evidence>
<dbReference type="SUPFAM" id="SSF52172">
    <property type="entry name" value="CheY-like"/>
    <property type="match status" value="1"/>
</dbReference>
<evidence type="ECO:0000256" key="4">
    <source>
        <dbReference type="ARBA" id="ARBA00023125"/>
    </source>
</evidence>
<evidence type="ECO:0000313" key="12">
    <source>
        <dbReference type="EMBL" id="RUL50906.1"/>
    </source>
</evidence>
<keyword evidence="13" id="KW-1185">Reference proteome</keyword>
<keyword evidence="7" id="KW-0472">Membrane</keyword>
<dbReference type="Gene3D" id="3.40.50.2300">
    <property type="match status" value="1"/>
</dbReference>
<feature type="domain" description="Response regulatory" evidence="9">
    <location>
        <begin position="47"/>
        <end position="164"/>
    </location>
</feature>
<dbReference type="PROSITE" id="PS50110">
    <property type="entry name" value="RESPONSE_REGULATORY"/>
    <property type="match status" value="1"/>
</dbReference>
<dbReference type="SMART" id="SM00052">
    <property type="entry name" value="EAL"/>
    <property type="match status" value="1"/>
</dbReference>
<dbReference type="SMART" id="SM00267">
    <property type="entry name" value="GGDEF"/>
    <property type="match status" value="1"/>
</dbReference>
<dbReference type="PROSITE" id="PS50043">
    <property type="entry name" value="HTH_LUXR_2"/>
    <property type="match status" value="1"/>
</dbReference>
<dbReference type="InterPro" id="IPR001789">
    <property type="entry name" value="Sig_transdc_resp-reg_receiver"/>
</dbReference>
<dbReference type="SMART" id="SM00448">
    <property type="entry name" value="REC"/>
    <property type="match status" value="1"/>
</dbReference>
<name>A0A3S0RIB8_9BACI</name>
<feature type="domain" description="GGDEF" evidence="11">
    <location>
        <begin position="221"/>
        <end position="353"/>
    </location>
</feature>
<sequence>MRIEFANFYHYYKVLTIQIILWYSINLYRLFDYLFWMVKNMFNEKINILLVDDRPENLLALEAIIEREEYNLIKAYSGEEALRYLLKYEFALILLDVQMPGMDGFSTAKIIKTREKTKNIPILFVTANHIDSKHIFMGYSVGAIDYILKPFDPMILKSKVERFVEIYTLRHKLQMQSNDLEEKNKVIEYMAYHDGLTDLPNKRMFNDELSRKVIKAKNSNETLGLMYLDLDRFKNINDSLGHLIGDKLLQLVAKRLSNEMRMDDFVARVGGDEFIILLPNSDREVCLEIAANILNAFKQPFFMDSYEFHLTTCIGLAIFPFDGEDSTVLMKNADAALRRAKEQGKNNFFVYHSGMNIQTYRTFLMQQELRNAINLGQFSLVYQPKIQLPSEQVMSAEALLRWNHPTWGPISPDEFIPIAEESDLIFEIDEWVLENVCKQINLWRNAGFPQMRIAINYSAHHFLKRNVVNQIKKILQQFEVNPNQIEIEITESAILKNEDIVKQAIQQLKELNLHISLDDYGTGYSSINYLRDFPLDTVKIDKSYIQELTNPQKNSHIIVESMISLLKKLNIHVVAEGVETEAQLSILKDFQCEEVQGYIYSRPLALVEFEQYIRNVKKREITEITSSTKHITENVINLNSKDEIGINRELLSDAISEIKKEYSLSTREVDVFSLIVDGLSNKEISEKLFISEHTVKNHITNILSKLQVSDRMQAIALVYEACINKSNA</sequence>
<dbReference type="FunFam" id="3.30.70.270:FF:000001">
    <property type="entry name" value="Diguanylate cyclase domain protein"/>
    <property type="match status" value="1"/>
</dbReference>
<dbReference type="Gene3D" id="3.20.20.450">
    <property type="entry name" value="EAL domain"/>
    <property type="match status" value="1"/>
</dbReference>
<evidence type="ECO:0000259" key="10">
    <source>
        <dbReference type="PROSITE" id="PS50883"/>
    </source>
</evidence>
<dbReference type="Gene3D" id="1.10.10.10">
    <property type="entry name" value="Winged helix-like DNA-binding domain superfamily/Winged helix DNA-binding domain"/>
    <property type="match status" value="1"/>
</dbReference>
<evidence type="ECO:0000256" key="6">
    <source>
        <dbReference type="PROSITE-ProRule" id="PRU00169"/>
    </source>
</evidence>
<dbReference type="GO" id="GO:0005737">
    <property type="term" value="C:cytoplasm"/>
    <property type="evidence" value="ECO:0007669"/>
    <property type="project" value="UniProtKB-SubCell"/>
</dbReference>
<dbReference type="InterPro" id="IPR035919">
    <property type="entry name" value="EAL_sf"/>
</dbReference>
<dbReference type="PANTHER" id="PTHR44757">
    <property type="entry name" value="DIGUANYLATE CYCLASE DGCP"/>
    <property type="match status" value="1"/>
</dbReference>
<feature type="transmembrane region" description="Helical" evidence="7">
    <location>
        <begin position="12"/>
        <end position="31"/>
    </location>
</feature>
<evidence type="ECO:0000256" key="2">
    <source>
        <dbReference type="ARBA" id="ARBA00023012"/>
    </source>
</evidence>
<protein>
    <submittedName>
        <fullName evidence="12">EAL domain-containing protein</fullName>
    </submittedName>
</protein>
<keyword evidence="4" id="KW-0238">DNA-binding</keyword>
<dbReference type="NCBIfam" id="TIGR00254">
    <property type="entry name" value="GGDEF"/>
    <property type="match status" value="1"/>
</dbReference>
<proteinExistence type="predicted"/>
<evidence type="ECO:0000259" key="11">
    <source>
        <dbReference type="PROSITE" id="PS50887"/>
    </source>
</evidence>
<dbReference type="Pfam" id="PF00563">
    <property type="entry name" value="EAL"/>
    <property type="match status" value="1"/>
</dbReference>
<dbReference type="PROSITE" id="PS50883">
    <property type="entry name" value="EAL"/>
    <property type="match status" value="1"/>
</dbReference>
<dbReference type="SUPFAM" id="SSF141868">
    <property type="entry name" value="EAL domain-like"/>
    <property type="match status" value="1"/>
</dbReference>
<dbReference type="InterPro" id="IPR001633">
    <property type="entry name" value="EAL_dom"/>
</dbReference>
<evidence type="ECO:0000256" key="7">
    <source>
        <dbReference type="SAM" id="Phobius"/>
    </source>
</evidence>
<dbReference type="InterPro" id="IPR043128">
    <property type="entry name" value="Rev_trsase/Diguanyl_cyclase"/>
</dbReference>
<dbReference type="Pfam" id="PF00990">
    <property type="entry name" value="GGDEF"/>
    <property type="match status" value="1"/>
</dbReference>
<dbReference type="GO" id="GO:0000160">
    <property type="term" value="P:phosphorelay signal transduction system"/>
    <property type="evidence" value="ECO:0007669"/>
    <property type="project" value="UniProtKB-KW"/>
</dbReference>
<dbReference type="InterPro" id="IPR000160">
    <property type="entry name" value="GGDEF_dom"/>
</dbReference>